<keyword evidence="7" id="KW-1185">Reference proteome</keyword>
<dbReference type="GO" id="GO:0007165">
    <property type="term" value="P:signal transduction"/>
    <property type="evidence" value="ECO:0007669"/>
    <property type="project" value="InterPro"/>
</dbReference>
<feature type="compositionally biased region" description="Acidic residues" evidence="4">
    <location>
        <begin position="802"/>
        <end position="847"/>
    </location>
</feature>
<dbReference type="Pfam" id="PF00233">
    <property type="entry name" value="PDEase_I"/>
    <property type="match status" value="1"/>
</dbReference>
<dbReference type="GO" id="GO:0004114">
    <property type="term" value="F:3',5'-cyclic-nucleotide phosphodiesterase activity"/>
    <property type="evidence" value="ECO:0007669"/>
    <property type="project" value="InterPro"/>
</dbReference>
<organism evidence="6 7">
    <name type="scientific">Paralvinella palmiformis</name>
    <dbReference type="NCBI Taxonomy" id="53620"/>
    <lineage>
        <taxon>Eukaryota</taxon>
        <taxon>Metazoa</taxon>
        <taxon>Spiralia</taxon>
        <taxon>Lophotrochozoa</taxon>
        <taxon>Annelida</taxon>
        <taxon>Polychaeta</taxon>
        <taxon>Sedentaria</taxon>
        <taxon>Canalipalpata</taxon>
        <taxon>Terebellida</taxon>
        <taxon>Terebelliformia</taxon>
        <taxon>Alvinellidae</taxon>
        <taxon>Paralvinella</taxon>
    </lineage>
</organism>
<dbReference type="PANTHER" id="PTHR11347">
    <property type="entry name" value="CYCLIC NUCLEOTIDE PHOSPHODIESTERASE"/>
    <property type="match status" value="1"/>
</dbReference>
<feature type="region of interest" description="Disordered" evidence="4">
    <location>
        <begin position="802"/>
        <end position="861"/>
    </location>
</feature>
<gene>
    <name evidence="6" type="ORF">LSH36_361g08013</name>
</gene>
<keyword evidence="2" id="KW-0378">Hydrolase</keyword>
<comment type="caution">
    <text evidence="6">The sequence shown here is derived from an EMBL/GenBank/DDBJ whole genome shotgun (WGS) entry which is preliminary data.</text>
</comment>
<dbReference type="PROSITE" id="PS51845">
    <property type="entry name" value="PDEASE_I_2"/>
    <property type="match status" value="1"/>
</dbReference>
<dbReference type="InterPro" id="IPR023088">
    <property type="entry name" value="PDEase"/>
</dbReference>
<accession>A0AAD9MZG6</accession>
<dbReference type="EMBL" id="JAODUP010000361">
    <property type="protein sequence ID" value="KAK2151522.1"/>
    <property type="molecule type" value="Genomic_DNA"/>
</dbReference>
<protein>
    <recommendedName>
        <fullName evidence="5">PDEase domain-containing protein</fullName>
    </recommendedName>
</protein>
<evidence type="ECO:0000313" key="6">
    <source>
        <dbReference type="EMBL" id="KAK2151522.1"/>
    </source>
</evidence>
<evidence type="ECO:0000259" key="5">
    <source>
        <dbReference type="PROSITE" id="PS51845"/>
    </source>
</evidence>
<feature type="region of interest" description="Disordered" evidence="4">
    <location>
        <begin position="1"/>
        <end position="179"/>
    </location>
</feature>
<dbReference type="AlphaFoldDB" id="A0AAD9MZG6"/>
<dbReference type="Proteomes" id="UP001208570">
    <property type="component" value="Unassembled WGS sequence"/>
</dbReference>
<dbReference type="SUPFAM" id="SSF109604">
    <property type="entry name" value="HD-domain/PDEase-like"/>
    <property type="match status" value="1"/>
</dbReference>
<dbReference type="GO" id="GO:0046872">
    <property type="term" value="F:metal ion binding"/>
    <property type="evidence" value="ECO:0007669"/>
    <property type="project" value="UniProtKB-KW"/>
</dbReference>
<feature type="compositionally biased region" description="Polar residues" evidence="4">
    <location>
        <begin position="849"/>
        <end position="861"/>
    </location>
</feature>
<evidence type="ECO:0000256" key="4">
    <source>
        <dbReference type="SAM" id="MobiDB-lite"/>
    </source>
</evidence>
<name>A0AAD9MZG6_9ANNE</name>
<feature type="binding site" evidence="3">
    <location>
        <position position="652"/>
    </location>
    <ligand>
        <name>Zn(2+)</name>
        <dbReference type="ChEBI" id="CHEBI:29105"/>
        <label>1</label>
    </ligand>
</feature>
<feature type="compositionally biased region" description="Gly residues" evidence="4">
    <location>
        <begin position="43"/>
        <end position="56"/>
    </location>
</feature>
<evidence type="ECO:0000256" key="1">
    <source>
        <dbReference type="ARBA" id="ARBA00022723"/>
    </source>
</evidence>
<evidence type="ECO:0000256" key="3">
    <source>
        <dbReference type="PIRSR" id="PIRSR623088-3"/>
    </source>
</evidence>
<dbReference type="Gene3D" id="1.10.1300.10">
    <property type="entry name" value="3'5'-cyclic nucleotide phosphodiesterase, catalytic domain"/>
    <property type="match status" value="2"/>
</dbReference>
<reference evidence="6" key="1">
    <citation type="journal article" date="2023" name="Mol. Biol. Evol.">
        <title>Third-Generation Sequencing Reveals the Adaptive Role of the Epigenome in Three Deep-Sea Polychaetes.</title>
        <authorList>
            <person name="Perez M."/>
            <person name="Aroh O."/>
            <person name="Sun Y."/>
            <person name="Lan Y."/>
            <person name="Juniper S.K."/>
            <person name="Young C.R."/>
            <person name="Angers B."/>
            <person name="Qian P.Y."/>
        </authorList>
    </citation>
    <scope>NUCLEOTIDE SEQUENCE</scope>
    <source>
        <strain evidence="6">P08H-3</strain>
    </source>
</reference>
<evidence type="ECO:0000313" key="7">
    <source>
        <dbReference type="Proteomes" id="UP001208570"/>
    </source>
</evidence>
<dbReference type="InterPro" id="IPR036971">
    <property type="entry name" value="PDEase_catalytic_dom_sf"/>
</dbReference>
<sequence length="861" mass="94380">MRYPALRSGSDADDCSGRDADDGSANSGGSGDDGSDGGNDDGSSGGDGGRVNSGGNGDDDDGSDGGSGSDADDGSTNSGGSGDDDDDGSDGGSGSDADDGSANSGGSGDDDDDGSDGGSGSDADDGSANSGGNGDEDDGSDGGSGSDADDGSANSGGSGGDDDGSDGGSGDDSVSPTYPKHRRILKGHFLPEDYKLPDHHLAALIIRKSTFLPDTITPLLQKDTHTNNEDRSNPLYGLVSEYILKPKMGNGTSGQGRIVCIKIGTKLQKITFSYTLLLTLSYGLQITFTRQCARRDILDILANAAGVSRRCKLQLTDEDGHLIDILPTMAVNTERTPYLLTIIEKTKTEKEDERDSESEMMKQVVNEVVQTFDRCWAVSVTTMVVVLESCGFVRTEQWRQCLQNIEAYRLPSFSLNDNTNESISRCTNFQECKNKLEKRVRTLENVLLAEANKLLEVEACKKEIGELKVQLQLLPIVSLGSNNLGADMIIQTRTVPEYSKYTLSQETINYLKQPTFDIWYWEPNEMLSLLEYMYHELGLVEEFTMNTVVLKRWLINARTELAVRYNDISPLENHHCAVAFQILSNPETNIFGNVSLSTFKRIRLGLITLILATDMATHNNILESFKLKLDSFDFSKEDHITAIKMVLIKCCDISNEVRPFEVSEPWVDCLLEEYFNQSDIEKKKGLPVAPFMDREKVTKPAAQIGFIKFVLLPMFETVAELFPEINGHLVKQLKDALEKYQLMKALNDEHKEDHSGKTIKPNARGSHVFLLYKTVEYVGYLVTNNIHLFLFRLRCDDDNDDNDDDDDDDNDDDNDDADEDDDNNDDDDDDDDDDDGSGGGDDDDDQLWSDFTSKCNGQNLQ</sequence>
<proteinExistence type="predicted"/>
<dbReference type="InterPro" id="IPR002073">
    <property type="entry name" value="PDEase_catalytic_dom"/>
</dbReference>
<keyword evidence="1 3" id="KW-0479">Metal-binding</keyword>
<evidence type="ECO:0000256" key="2">
    <source>
        <dbReference type="ARBA" id="ARBA00022801"/>
    </source>
</evidence>
<feature type="domain" description="PDEase" evidence="5">
    <location>
        <begin position="554"/>
        <end position="747"/>
    </location>
</feature>
<dbReference type="PRINTS" id="PR00387">
    <property type="entry name" value="PDIESTERASE1"/>
</dbReference>